<dbReference type="Proteomes" id="UP000760494">
    <property type="component" value="Unassembled WGS sequence"/>
</dbReference>
<organism evidence="1 2">
    <name type="scientific">Fusarium fujikuroi</name>
    <name type="common">Bakanae and foot rot disease fungus</name>
    <name type="synonym">Gibberella fujikuroi</name>
    <dbReference type="NCBI Taxonomy" id="5127"/>
    <lineage>
        <taxon>Eukaryota</taxon>
        <taxon>Fungi</taxon>
        <taxon>Dikarya</taxon>
        <taxon>Ascomycota</taxon>
        <taxon>Pezizomycotina</taxon>
        <taxon>Sordariomycetes</taxon>
        <taxon>Hypocreomycetidae</taxon>
        <taxon>Hypocreales</taxon>
        <taxon>Nectriaceae</taxon>
        <taxon>Fusarium</taxon>
        <taxon>Fusarium fujikuroi species complex</taxon>
    </lineage>
</organism>
<accession>A0A2H3SR61</accession>
<reference evidence="1" key="1">
    <citation type="submission" date="2019-05" db="EMBL/GenBank/DDBJ databases">
        <authorList>
            <person name="Piombo E."/>
        </authorList>
    </citation>
    <scope>NUCLEOTIDE SEQUENCE</scope>
    <source>
        <strain evidence="1">C2S</strain>
    </source>
</reference>
<proteinExistence type="predicted"/>
<protein>
    <submittedName>
        <fullName evidence="1">Uncharacterized protein</fullName>
    </submittedName>
</protein>
<evidence type="ECO:0000313" key="1">
    <source>
        <dbReference type="EMBL" id="VTT69829.1"/>
    </source>
</evidence>
<dbReference type="EMBL" id="CABFJX010000268">
    <property type="protein sequence ID" value="VTT69829.1"/>
    <property type="molecule type" value="Genomic_DNA"/>
</dbReference>
<sequence length="148" mass="16808">MSVDIYAACPSSFQQCRGRPDNRRINHAPIEFPSASALFLRLDIPNKDLYRPLYFLGRWAEGTLNGLDLRRMDGLFAGKAKASALSTLFFQNSAMIHIYRHHVDDGRKIIGSKRVDDCGSCKENFPSIWKFRKPDVGHEILGSKTESY</sequence>
<gene>
    <name evidence="1" type="ORF">C2S_7704</name>
</gene>
<dbReference type="AlphaFoldDB" id="A0A2H3SR61"/>
<evidence type="ECO:0000313" key="2">
    <source>
        <dbReference type="Proteomes" id="UP000760494"/>
    </source>
</evidence>
<comment type="caution">
    <text evidence="1">The sequence shown here is derived from an EMBL/GenBank/DDBJ whole genome shotgun (WGS) entry which is preliminary data.</text>
</comment>
<name>A0A2H3SR61_FUSFU</name>